<dbReference type="AlphaFoldDB" id="A0A3D8IF87"/>
<comment type="caution">
    <text evidence="1">The sequence shown here is derived from an EMBL/GenBank/DDBJ whole genome shotgun (WGS) entry which is preliminary data.</text>
</comment>
<accession>A0A3D8IF87</accession>
<keyword evidence="2" id="KW-1185">Reference proteome</keyword>
<gene>
    <name evidence="1" type="ORF">CQA53_08690</name>
</gene>
<proteinExistence type="predicted"/>
<sequence length="71" mass="8297">MTITLKNVDFELLNVLESLQGLKKDLEIIKYPNDETLEAMKECEEIERDIKNGTRKPFASWEEAREALLKD</sequence>
<organism evidence="1 2">
    <name type="scientific">Helicobacter didelphidarum</name>
    <dbReference type="NCBI Taxonomy" id="2040648"/>
    <lineage>
        <taxon>Bacteria</taxon>
        <taxon>Pseudomonadati</taxon>
        <taxon>Campylobacterota</taxon>
        <taxon>Epsilonproteobacteria</taxon>
        <taxon>Campylobacterales</taxon>
        <taxon>Helicobacteraceae</taxon>
        <taxon>Helicobacter</taxon>
    </lineage>
</organism>
<evidence type="ECO:0000313" key="1">
    <source>
        <dbReference type="EMBL" id="RDU63211.1"/>
    </source>
</evidence>
<dbReference type="EMBL" id="NXLQ01000025">
    <property type="protein sequence ID" value="RDU63211.1"/>
    <property type="molecule type" value="Genomic_DNA"/>
</dbReference>
<name>A0A3D8IF87_9HELI</name>
<evidence type="ECO:0000313" key="2">
    <source>
        <dbReference type="Proteomes" id="UP000256379"/>
    </source>
</evidence>
<dbReference type="RefSeq" id="WP_115543612.1">
    <property type="nucleotide sequence ID" value="NZ_NXLQ01000025.1"/>
</dbReference>
<dbReference type="Proteomes" id="UP000256379">
    <property type="component" value="Unassembled WGS sequence"/>
</dbReference>
<dbReference type="OrthoDB" id="5327357at2"/>
<reference evidence="1 2" key="1">
    <citation type="submission" date="2018-04" db="EMBL/GenBank/DDBJ databases">
        <title>Novel Campyloabacter and Helicobacter Species and Strains.</title>
        <authorList>
            <person name="Mannion A.J."/>
            <person name="Shen Z."/>
            <person name="Fox J.G."/>
        </authorList>
    </citation>
    <scope>NUCLEOTIDE SEQUENCE [LARGE SCALE GENOMIC DNA]</scope>
    <source>
        <strain evidence="1 2">MIT 17-337</strain>
    </source>
</reference>
<protein>
    <submittedName>
        <fullName evidence="1">Uncharacterized protein</fullName>
    </submittedName>
</protein>